<comment type="caution">
    <text evidence="1">The sequence shown here is derived from an EMBL/GenBank/DDBJ whole genome shotgun (WGS) entry which is preliminary data.</text>
</comment>
<gene>
    <name evidence="1" type="ORF">FNM00_18610</name>
</gene>
<reference evidence="1 2" key="1">
    <citation type="submission" date="2019-07" db="EMBL/GenBank/DDBJ databases">
        <authorList>
            <person name="Zhao L.H."/>
        </authorList>
    </citation>
    <scope>NUCLEOTIDE SEQUENCE [LARGE SCALE GENOMIC DNA]</scope>
    <source>
        <strain evidence="1 2">Co35</strain>
    </source>
</reference>
<keyword evidence="2" id="KW-1185">Reference proteome</keyword>
<dbReference type="EMBL" id="VLNT01000038">
    <property type="protein sequence ID" value="TSD52770.1"/>
    <property type="molecule type" value="Genomic_DNA"/>
</dbReference>
<evidence type="ECO:0000313" key="1">
    <source>
        <dbReference type="EMBL" id="TSD52770.1"/>
    </source>
</evidence>
<dbReference type="AlphaFoldDB" id="A0A554RFF5"/>
<evidence type="ECO:0000313" key="2">
    <source>
        <dbReference type="Proteomes" id="UP000316988"/>
    </source>
</evidence>
<organism evidence="1 2">
    <name type="scientific">Aeromicrobium piscarium</name>
    <dbReference type="NCBI Taxonomy" id="2590901"/>
    <lineage>
        <taxon>Bacteria</taxon>
        <taxon>Bacillati</taxon>
        <taxon>Actinomycetota</taxon>
        <taxon>Actinomycetes</taxon>
        <taxon>Propionibacteriales</taxon>
        <taxon>Nocardioidaceae</taxon>
        <taxon>Aeromicrobium</taxon>
    </lineage>
</organism>
<dbReference type="RefSeq" id="WP_143915025.1">
    <property type="nucleotide sequence ID" value="NZ_VLNT01000038.1"/>
</dbReference>
<protein>
    <submittedName>
        <fullName evidence="1">Uncharacterized protein</fullName>
    </submittedName>
</protein>
<dbReference type="Proteomes" id="UP000316988">
    <property type="component" value="Unassembled WGS sequence"/>
</dbReference>
<accession>A0A554RFF5</accession>
<sequence length="72" mass="7908">MALETGYISEDMLAYPENLENVGLTALAQCEYLNNESPEQLALTESDDFGTPYDTAVRWFRAAAALCNASNL</sequence>
<name>A0A554RFF5_9ACTN</name>
<proteinExistence type="predicted"/>